<dbReference type="InterPro" id="IPR050415">
    <property type="entry name" value="MRET"/>
</dbReference>
<name>A0A1H4DDD9_9BACT</name>
<evidence type="ECO:0000256" key="2">
    <source>
        <dbReference type="ARBA" id="ARBA00022630"/>
    </source>
</evidence>
<protein>
    <submittedName>
        <fullName evidence="10">Ferredoxin--NADP+ reductase</fullName>
    </submittedName>
</protein>
<dbReference type="PROSITE" id="PS51384">
    <property type="entry name" value="FAD_FR"/>
    <property type="match status" value="1"/>
</dbReference>
<proteinExistence type="predicted"/>
<keyword evidence="2" id="KW-0285">Flavoprotein</keyword>
<keyword evidence="5" id="KW-0274">FAD</keyword>
<organism evidence="10 11">
    <name type="scientific">Desulfuromusa kysingii</name>
    <dbReference type="NCBI Taxonomy" id="37625"/>
    <lineage>
        <taxon>Bacteria</taxon>
        <taxon>Pseudomonadati</taxon>
        <taxon>Thermodesulfobacteriota</taxon>
        <taxon>Desulfuromonadia</taxon>
        <taxon>Desulfuromonadales</taxon>
        <taxon>Geopsychrobacteraceae</taxon>
        <taxon>Desulfuromusa</taxon>
    </lineage>
</organism>
<dbReference type="RefSeq" id="WP_092350072.1">
    <property type="nucleotide sequence ID" value="NZ_FNQN01000010.1"/>
</dbReference>
<dbReference type="SUPFAM" id="SSF52343">
    <property type="entry name" value="Ferredoxin reductase-like, C-terminal NADP-linked domain"/>
    <property type="match status" value="1"/>
</dbReference>
<comment type="cofactor">
    <cofactor evidence="1">
        <name>FAD</name>
        <dbReference type="ChEBI" id="CHEBI:57692"/>
    </cofactor>
</comment>
<evidence type="ECO:0000256" key="6">
    <source>
        <dbReference type="ARBA" id="ARBA00023002"/>
    </source>
</evidence>
<keyword evidence="11" id="KW-1185">Reference proteome</keyword>
<reference evidence="10 11" key="1">
    <citation type="submission" date="2016-10" db="EMBL/GenBank/DDBJ databases">
        <authorList>
            <person name="de Groot N.N."/>
        </authorList>
    </citation>
    <scope>NUCLEOTIDE SEQUENCE [LARGE SCALE GENOMIC DNA]</scope>
    <source>
        <strain evidence="10 11">DSM 7343</strain>
    </source>
</reference>
<evidence type="ECO:0000256" key="8">
    <source>
        <dbReference type="ARBA" id="ARBA00023014"/>
    </source>
</evidence>
<dbReference type="SUPFAM" id="SSF63380">
    <property type="entry name" value="Riboflavin synthase domain-like"/>
    <property type="match status" value="1"/>
</dbReference>
<evidence type="ECO:0000313" key="11">
    <source>
        <dbReference type="Proteomes" id="UP000199409"/>
    </source>
</evidence>
<dbReference type="STRING" id="37625.SAMN05660420_02884"/>
<dbReference type="Gene3D" id="3.40.50.80">
    <property type="entry name" value="Nucleotide-binding domain of ferredoxin-NADP reductase (FNR) module"/>
    <property type="match status" value="1"/>
</dbReference>
<dbReference type="InterPro" id="IPR008333">
    <property type="entry name" value="Cbr1-like_FAD-bd_dom"/>
</dbReference>
<gene>
    <name evidence="10" type="ORF">SAMN05660420_02884</name>
</gene>
<keyword evidence="4" id="KW-0479">Metal-binding</keyword>
<dbReference type="Pfam" id="PF00970">
    <property type="entry name" value="FAD_binding_6"/>
    <property type="match status" value="1"/>
</dbReference>
<keyword evidence="3" id="KW-0001">2Fe-2S</keyword>
<dbReference type="Proteomes" id="UP000199409">
    <property type="component" value="Unassembled WGS sequence"/>
</dbReference>
<dbReference type="InterPro" id="IPR039261">
    <property type="entry name" value="FNR_nucleotide-bd"/>
</dbReference>
<dbReference type="GO" id="GO:0046872">
    <property type="term" value="F:metal ion binding"/>
    <property type="evidence" value="ECO:0007669"/>
    <property type="project" value="UniProtKB-KW"/>
</dbReference>
<evidence type="ECO:0000256" key="5">
    <source>
        <dbReference type="ARBA" id="ARBA00022827"/>
    </source>
</evidence>
<dbReference type="EMBL" id="FNQN01000010">
    <property type="protein sequence ID" value="SEA70419.1"/>
    <property type="molecule type" value="Genomic_DNA"/>
</dbReference>
<evidence type="ECO:0000256" key="7">
    <source>
        <dbReference type="ARBA" id="ARBA00023004"/>
    </source>
</evidence>
<sequence>MKTLTVHKVIFRTDELFELQLERETIQFEPGSCLALFNDDESRPYSIASGTGEDKLRFLLRQVVDGTVSQWLALRKPGDKVQVSAPFGWFRPGAAIGSRSVFIATGTGIAPFLSYFRSHSLAPPECCLYGVRRCVEAFNLEELQRVKNFSLALSQEQTDDHFYGRVTGLLEQIPLADDIHYYLCGLDAMIAETSVWLENHGVAYTQIHREIFFYEDEQH</sequence>
<evidence type="ECO:0000259" key="9">
    <source>
        <dbReference type="PROSITE" id="PS51384"/>
    </source>
</evidence>
<evidence type="ECO:0000256" key="4">
    <source>
        <dbReference type="ARBA" id="ARBA00022723"/>
    </source>
</evidence>
<dbReference type="GO" id="GO:0016491">
    <property type="term" value="F:oxidoreductase activity"/>
    <property type="evidence" value="ECO:0007669"/>
    <property type="project" value="UniProtKB-KW"/>
</dbReference>
<keyword evidence="7" id="KW-0408">Iron</keyword>
<dbReference type="InterPro" id="IPR017927">
    <property type="entry name" value="FAD-bd_FR_type"/>
</dbReference>
<dbReference type="InterPro" id="IPR017938">
    <property type="entry name" value="Riboflavin_synthase-like_b-brl"/>
</dbReference>
<keyword evidence="8" id="KW-0411">Iron-sulfur</keyword>
<evidence type="ECO:0000256" key="3">
    <source>
        <dbReference type="ARBA" id="ARBA00022714"/>
    </source>
</evidence>
<dbReference type="Pfam" id="PF00175">
    <property type="entry name" value="NAD_binding_1"/>
    <property type="match status" value="1"/>
</dbReference>
<dbReference type="PANTHER" id="PTHR47354">
    <property type="entry name" value="NADH OXIDOREDUCTASE HCR"/>
    <property type="match status" value="1"/>
</dbReference>
<accession>A0A1H4DDD9</accession>
<keyword evidence="6" id="KW-0560">Oxidoreductase</keyword>
<dbReference type="AlphaFoldDB" id="A0A1H4DDD9"/>
<dbReference type="GO" id="GO:0050660">
    <property type="term" value="F:flavin adenine dinucleotide binding"/>
    <property type="evidence" value="ECO:0007669"/>
    <property type="project" value="TreeGrafter"/>
</dbReference>
<dbReference type="OrthoDB" id="9786134at2"/>
<evidence type="ECO:0000313" key="10">
    <source>
        <dbReference type="EMBL" id="SEA70419.1"/>
    </source>
</evidence>
<dbReference type="GO" id="GO:0051537">
    <property type="term" value="F:2 iron, 2 sulfur cluster binding"/>
    <property type="evidence" value="ECO:0007669"/>
    <property type="project" value="UniProtKB-KW"/>
</dbReference>
<dbReference type="Gene3D" id="2.40.30.10">
    <property type="entry name" value="Translation factors"/>
    <property type="match status" value="1"/>
</dbReference>
<feature type="domain" description="FAD-binding FR-type" evidence="9">
    <location>
        <begin position="1"/>
        <end position="93"/>
    </location>
</feature>
<dbReference type="InterPro" id="IPR001433">
    <property type="entry name" value="OxRdtase_FAD/NAD-bd"/>
</dbReference>
<dbReference type="PANTHER" id="PTHR47354:SF8">
    <property type="entry name" value="1,2-PHENYLACETYL-COA EPOXIDASE, SUBUNIT E"/>
    <property type="match status" value="1"/>
</dbReference>
<evidence type="ECO:0000256" key="1">
    <source>
        <dbReference type="ARBA" id="ARBA00001974"/>
    </source>
</evidence>